<proteinExistence type="predicted"/>
<name>A0ABY4R2U2_9ACTN</name>
<evidence type="ECO:0000313" key="2">
    <source>
        <dbReference type="Proteomes" id="UP001056336"/>
    </source>
</evidence>
<evidence type="ECO:0000313" key="1">
    <source>
        <dbReference type="EMBL" id="UQX89797.1"/>
    </source>
</evidence>
<dbReference type="RefSeq" id="WP_249773693.1">
    <property type="nucleotide sequence ID" value="NZ_CP097332.1"/>
</dbReference>
<dbReference type="Proteomes" id="UP001056336">
    <property type="component" value="Chromosome"/>
</dbReference>
<reference evidence="1" key="2">
    <citation type="submission" date="2022-05" db="EMBL/GenBank/DDBJ databases">
        <authorList>
            <person name="Kim J.-S."/>
            <person name="Lee K."/>
            <person name="Suh M."/>
            <person name="Eom M."/>
            <person name="Kim J.-S."/>
            <person name="Kim D.-S."/>
            <person name="Ko S.-H."/>
            <person name="Shin Y."/>
            <person name="Lee J.-S."/>
        </authorList>
    </citation>
    <scope>NUCLEOTIDE SEQUENCE</scope>
    <source>
        <strain evidence="1">N237</strain>
    </source>
</reference>
<organism evidence="1 2">
    <name type="scientific">Jatrophihabitans telluris</name>
    <dbReference type="NCBI Taxonomy" id="2038343"/>
    <lineage>
        <taxon>Bacteria</taxon>
        <taxon>Bacillati</taxon>
        <taxon>Actinomycetota</taxon>
        <taxon>Actinomycetes</taxon>
        <taxon>Jatrophihabitantales</taxon>
        <taxon>Jatrophihabitantaceae</taxon>
        <taxon>Jatrophihabitans</taxon>
    </lineage>
</organism>
<sequence length="49" mass="5482">MNQLQTGRRGARFLAATEGIEEIADPVLQKLSRSYVRDGGQYWRCGGLL</sequence>
<dbReference type="EMBL" id="CP097332">
    <property type="protein sequence ID" value="UQX89797.1"/>
    <property type="molecule type" value="Genomic_DNA"/>
</dbReference>
<gene>
    <name evidence="1" type="ORF">M6D93_07285</name>
</gene>
<accession>A0ABY4R2U2</accession>
<protein>
    <submittedName>
        <fullName evidence="1">Uncharacterized protein</fullName>
    </submittedName>
</protein>
<keyword evidence="2" id="KW-1185">Reference proteome</keyword>
<reference evidence="1" key="1">
    <citation type="journal article" date="2018" name="Int. J. Syst. Evol. Microbiol.">
        <title>Jatrophihabitans telluris sp. nov., isolated from sediment soil of lava forest wetlands and the emended description of the genus Jatrophihabitans.</title>
        <authorList>
            <person name="Lee K.C."/>
            <person name="Suh M.K."/>
            <person name="Eom M.K."/>
            <person name="Kim K.K."/>
            <person name="Kim J.S."/>
            <person name="Kim D.S."/>
            <person name="Ko S.H."/>
            <person name="Shin Y.K."/>
            <person name="Lee J.S."/>
        </authorList>
    </citation>
    <scope>NUCLEOTIDE SEQUENCE</scope>
    <source>
        <strain evidence="1">N237</strain>
    </source>
</reference>